<feature type="transmembrane region" description="Helical" evidence="2">
    <location>
        <begin position="58"/>
        <end position="79"/>
    </location>
</feature>
<name>A0A1S6IMS3_9LACT</name>
<evidence type="ECO:0008006" key="5">
    <source>
        <dbReference type="Google" id="ProtNLM"/>
    </source>
</evidence>
<evidence type="ECO:0000256" key="2">
    <source>
        <dbReference type="SAM" id="Phobius"/>
    </source>
</evidence>
<keyword evidence="4" id="KW-1185">Reference proteome</keyword>
<dbReference type="PANTHER" id="PTHR33219:SF14">
    <property type="entry name" value="PROTEIN COFACTOR ASSEMBLY OF COMPLEX C SUBUNIT B CCB3, CHLOROPLASTIC-RELATED"/>
    <property type="match status" value="1"/>
</dbReference>
<comment type="similarity">
    <text evidence="1">Belongs to the YggT family.</text>
</comment>
<organism evidence="3 4">
    <name type="scientific">Jeotgalibaca dankookensis</name>
    <dbReference type="NCBI Taxonomy" id="708126"/>
    <lineage>
        <taxon>Bacteria</taxon>
        <taxon>Bacillati</taxon>
        <taxon>Bacillota</taxon>
        <taxon>Bacilli</taxon>
        <taxon>Lactobacillales</taxon>
        <taxon>Carnobacteriaceae</taxon>
        <taxon>Jeotgalibaca</taxon>
    </lineage>
</organism>
<proteinExistence type="inferred from homology"/>
<dbReference type="InterPro" id="IPR003425">
    <property type="entry name" value="CCB3/YggT"/>
</dbReference>
<reference evidence="3 4" key="1">
    <citation type="journal article" date="2014" name="Int. J. Syst. Evol. Microbiol.">
        <title>Jeotgalibaca dankookensis gen. nov., sp. nov., a member of the family Carnobacteriaceae, isolated from seujeot (Korean traditional food).</title>
        <authorList>
            <person name="Lee D.G."/>
            <person name="Trujillo M.E."/>
            <person name="Kang H."/>
            <person name="Ahn T.Y."/>
        </authorList>
    </citation>
    <scope>NUCLEOTIDE SEQUENCE [LARGE SCALE GENOMIC DNA]</scope>
    <source>
        <strain evidence="3 4">EX-07</strain>
    </source>
</reference>
<evidence type="ECO:0000313" key="4">
    <source>
        <dbReference type="Proteomes" id="UP000188993"/>
    </source>
</evidence>
<dbReference type="STRING" id="708126.BW727_100449"/>
<evidence type="ECO:0000313" key="3">
    <source>
        <dbReference type="EMBL" id="AQS52842.1"/>
    </source>
</evidence>
<dbReference type="GO" id="GO:0016020">
    <property type="term" value="C:membrane"/>
    <property type="evidence" value="ECO:0007669"/>
    <property type="project" value="InterPro"/>
</dbReference>
<keyword evidence="2" id="KW-0812">Transmembrane</keyword>
<dbReference type="OrthoDB" id="47652at2"/>
<keyword evidence="2" id="KW-1133">Transmembrane helix</keyword>
<dbReference type="KEGG" id="jda:BW727_100449"/>
<keyword evidence="2" id="KW-0472">Membrane</keyword>
<accession>A0A1S6IMS3</accession>
<dbReference type="PANTHER" id="PTHR33219">
    <property type="entry name" value="YLMG HOMOLOG PROTEIN 2, CHLOROPLASTIC"/>
    <property type="match status" value="1"/>
</dbReference>
<evidence type="ECO:0000256" key="1">
    <source>
        <dbReference type="ARBA" id="ARBA00010894"/>
    </source>
</evidence>
<dbReference type="Pfam" id="PF02325">
    <property type="entry name" value="CCB3_YggT"/>
    <property type="match status" value="1"/>
</dbReference>
<gene>
    <name evidence="3" type="ORF">BW727_100449</name>
</gene>
<dbReference type="Proteomes" id="UP000188993">
    <property type="component" value="Chromosome"/>
</dbReference>
<protein>
    <recommendedName>
        <fullName evidence="5">YggT family protein</fullName>
    </recommendedName>
</protein>
<dbReference type="AlphaFoldDB" id="A0A1S6IMS3"/>
<dbReference type="EMBL" id="CP019728">
    <property type="protein sequence ID" value="AQS52842.1"/>
    <property type="molecule type" value="Genomic_DNA"/>
</dbReference>
<sequence>MVNILLWLLAIVPRLINAYSTLLIIYALMTWLPNAFASKFGQLIARLVEPYLNVFRRLIPSVGMVSFSVLFAILFLRLVEYGAQVVLIFLIRLVQ</sequence>
<dbReference type="RefSeq" id="WP_062471244.1">
    <property type="nucleotide sequence ID" value="NZ_BBYN01000028.1"/>
</dbReference>